<dbReference type="AlphaFoldDB" id="A0A940RZW8"/>
<protein>
    <submittedName>
        <fullName evidence="2">GAF domain-containing protein</fullName>
    </submittedName>
</protein>
<proteinExistence type="predicted"/>
<reference evidence="2" key="1">
    <citation type="submission" date="2021-03" db="EMBL/GenBank/DDBJ databases">
        <title>Sagittula salina sp. nov. strain M10.9X isolated from the marine waste.</title>
        <authorList>
            <person name="Satari L."/>
            <person name="Molina-Menor E."/>
            <person name="Vidal-Verdu A."/>
            <person name="Pascual J."/>
            <person name="Pereto J."/>
            <person name="Porcar M."/>
        </authorList>
    </citation>
    <scope>NUCLEOTIDE SEQUENCE</scope>
    <source>
        <strain evidence="2">M10.9X</strain>
    </source>
</reference>
<dbReference type="EMBL" id="JAGISH010000001">
    <property type="protein sequence ID" value="MBP0481551.1"/>
    <property type="molecule type" value="Genomic_DNA"/>
</dbReference>
<dbReference type="SUPFAM" id="SSF55781">
    <property type="entry name" value="GAF domain-like"/>
    <property type="match status" value="1"/>
</dbReference>
<comment type="caution">
    <text evidence="2">The sequence shown here is derived from an EMBL/GenBank/DDBJ whole genome shotgun (WGS) entry which is preliminary data.</text>
</comment>
<dbReference type="InterPro" id="IPR003018">
    <property type="entry name" value="GAF"/>
</dbReference>
<organism evidence="2 3">
    <name type="scientific">Sagittula salina</name>
    <dbReference type="NCBI Taxonomy" id="2820268"/>
    <lineage>
        <taxon>Bacteria</taxon>
        <taxon>Pseudomonadati</taxon>
        <taxon>Pseudomonadota</taxon>
        <taxon>Alphaproteobacteria</taxon>
        <taxon>Rhodobacterales</taxon>
        <taxon>Roseobacteraceae</taxon>
        <taxon>Sagittula</taxon>
    </lineage>
</organism>
<evidence type="ECO:0000259" key="1">
    <source>
        <dbReference type="Pfam" id="PF01590"/>
    </source>
</evidence>
<keyword evidence="3" id="KW-1185">Reference proteome</keyword>
<dbReference type="Gene3D" id="3.30.450.40">
    <property type="match status" value="1"/>
</dbReference>
<evidence type="ECO:0000313" key="2">
    <source>
        <dbReference type="EMBL" id="MBP0481551.1"/>
    </source>
</evidence>
<dbReference type="InterPro" id="IPR029016">
    <property type="entry name" value="GAF-like_dom_sf"/>
</dbReference>
<accession>A0A940RZW8</accession>
<evidence type="ECO:0000313" key="3">
    <source>
        <dbReference type="Proteomes" id="UP000675940"/>
    </source>
</evidence>
<dbReference type="RefSeq" id="WP_209359339.1">
    <property type="nucleotide sequence ID" value="NZ_JAGISH010000001.1"/>
</dbReference>
<dbReference type="Pfam" id="PF01590">
    <property type="entry name" value="GAF"/>
    <property type="match status" value="1"/>
</dbReference>
<name>A0A940RZW8_9RHOB</name>
<gene>
    <name evidence="2" type="ORF">J5474_03475</name>
</gene>
<sequence length="152" mass="16433">MKIDYDTLTKTVAALTEGETDSVALMATLACEVQHADDRFHWTGFYRVTAPELLKIGPYQGGHGCLVIPFARGVCGACARTGAAQRVADVEAFTDHIACSSSTRSELVLPVRDGQGRLLGVFDIDSDFPDAFTEEDEARLQAILDAVFRHAA</sequence>
<feature type="domain" description="GAF" evidence="1">
    <location>
        <begin position="7"/>
        <end position="145"/>
    </location>
</feature>
<dbReference type="Proteomes" id="UP000675940">
    <property type="component" value="Unassembled WGS sequence"/>
</dbReference>